<proteinExistence type="predicted"/>
<name>A0ACB9KAQ7_9ASTR</name>
<protein>
    <submittedName>
        <fullName evidence="1">Uncharacterized protein</fullName>
    </submittedName>
</protein>
<dbReference type="EMBL" id="CM042018">
    <property type="protein sequence ID" value="KAI3829342.1"/>
    <property type="molecule type" value="Genomic_DNA"/>
</dbReference>
<organism evidence="1 2">
    <name type="scientific">Smallanthus sonchifolius</name>
    <dbReference type="NCBI Taxonomy" id="185202"/>
    <lineage>
        <taxon>Eukaryota</taxon>
        <taxon>Viridiplantae</taxon>
        <taxon>Streptophyta</taxon>
        <taxon>Embryophyta</taxon>
        <taxon>Tracheophyta</taxon>
        <taxon>Spermatophyta</taxon>
        <taxon>Magnoliopsida</taxon>
        <taxon>eudicotyledons</taxon>
        <taxon>Gunneridae</taxon>
        <taxon>Pentapetalae</taxon>
        <taxon>asterids</taxon>
        <taxon>campanulids</taxon>
        <taxon>Asterales</taxon>
        <taxon>Asteraceae</taxon>
        <taxon>Asteroideae</taxon>
        <taxon>Heliantheae alliance</taxon>
        <taxon>Millerieae</taxon>
        <taxon>Smallanthus</taxon>
    </lineage>
</organism>
<reference evidence="1 2" key="2">
    <citation type="journal article" date="2022" name="Mol. Ecol. Resour.">
        <title>The genomes of chicory, endive, great burdock and yacon provide insights into Asteraceae paleo-polyploidization history and plant inulin production.</title>
        <authorList>
            <person name="Fan W."/>
            <person name="Wang S."/>
            <person name="Wang H."/>
            <person name="Wang A."/>
            <person name="Jiang F."/>
            <person name="Liu H."/>
            <person name="Zhao H."/>
            <person name="Xu D."/>
            <person name="Zhang Y."/>
        </authorList>
    </citation>
    <scope>NUCLEOTIDE SEQUENCE [LARGE SCALE GENOMIC DNA]</scope>
    <source>
        <strain evidence="2">cv. Yunnan</strain>
        <tissue evidence="1">Leaves</tissue>
    </source>
</reference>
<reference evidence="2" key="1">
    <citation type="journal article" date="2022" name="Mol. Ecol. Resour.">
        <title>The genomes of chicory, endive, great burdock and yacon provide insights into Asteraceae palaeo-polyploidization history and plant inulin production.</title>
        <authorList>
            <person name="Fan W."/>
            <person name="Wang S."/>
            <person name="Wang H."/>
            <person name="Wang A."/>
            <person name="Jiang F."/>
            <person name="Liu H."/>
            <person name="Zhao H."/>
            <person name="Xu D."/>
            <person name="Zhang Y."/>
        </authorList>
    </citation>
    <scope>NUCLEOTIDE SEQUENCE [LARGE SCALE GENOMIC DNA]</scope>
    <source>
        <strain evidence="2">cv. Yunnan</strain>
    </source>
</reference>
<dbReference type="Proteomes" id="UP001056120">
    <property type="component" value="Linkage Group LG01"/>
</dbReference>
<evidence type="ECO:0000313" key="1">
    <source>
        <dbReference type="EMBL" id="KAI3829342.1"/>
    </source>
</evidence>
<keyword evidence="2" id="KW-1185">Reference proteome</keyword>
<accession>A0ACB9KAQ7</accession>
<sequence length="482" mass="55275">MFQNIQVDVNGEHLLFVDKNVLADYSNRVSKLVSKTTNNAKLIFNGFPGGAESFELITRFCYNNGIIDITPSNIFLLHSGGTFMEITALIKQTEFYLDGIHCWTWAEFINGLKQCHILYPFMNNSPVFQDFLNTLLGNLTVPSYESSSCPSSSNSSSFRFSSSDNSPKGSRFNTRVDYWKFDDLSFLNLDLFENLIKSMISLRMDHPRISSFIFHYQKSKFFLCSSHDQKCKIAETNINLLSLLNGSTFSCRSLLDAFGMSLSLNLRTNERSKLENFLGSRLDEFTINDLLVRGEKKVAYDVDLILRLIIHFLLERRINGLFVHRVKKVGLLMDLFMLEVAPDRFLKPSKFLALAMALPDISRQSHDRLYHAINLYLEVHWGLSEEHNTKLCSVLDLNKLSSMIKMRLNIAKNGNTKLLQFVKQNQFKGRVYNGIRVSRCEINTTENRKQGLKVSQDTPKVMSKKSRMLDPCNAKSLPRLCH</sequence>
<comment type="caution">
    <text evidence="1">The sequence shown here is derived from an EMBL/GenBank/DDBJ whole genome shotgun (WGS) entry which is preliminary data.</text>
</comment>
<evidence type="ECO:0000313" key="2">
    <source>
        <dbReference type="Proteomes" id="UP001056120"/>
    </source>
</evidence>
<gene>
    <name evidence="1" type="ORF">L1987_03462</name>
</gene>